<organism evidence="7 8">
    <name type="scientific">Enterovirga aerilata</name>
    <dbReference type="NCBI Taxonomy" id="2730920"/>
    <lineage>
        <taxon>Bacteria</taxon>
        <taxon>Pseudomonadati</taxon>
        <taxon>Pseudomonadota</taxon>
        <taxon>Alphaproteobacteria</taxon>
        <taxon>Hyphomicrobiales</taxon>
        <taxon>Methylobacteriaceae</taxon>
        <taxon>Enterovirga</taxon>
    </lineage>
</organism>
<keyword evidence="3 7" id="KW-0378">Hydrolase</keyword>
<dbReference type="GO" id="GO:0050416">
    <property type="term" value="F:formimidoylglutamate deiminase activity"/>
    <property type="evidence" value="ECO:0007669"/>
    <property type="project" value="UniProtKB-EC"/>
</dbReference>
<dbReference type="NCBIfam" id="NF006683">
    <property type="entry name" value="PRK09229.1-4"/>
    <property type="match status" value="1"/>
</dbReference>
<evidence type="ECO:0000256" key="3">
    <source>
        <dbReference type="ARBA" id="ARBA00022801"/>
    </source>
</evidence>
<feature type="domain" description="Formimidoylglutamate deiminase N-terminal" evidence="6">
    <location>
        <begin position="8"/>
        <end position="43"/>
    </location>
</feature>
<evidence type="ECO:0000256" key="2">
    <source>
        <dbReference type="ARBA" id="ARBA00022723"/>
    </source>
</evidence>
<evidence type="ECO:0000259" key="5">
    <source>
        <dbReference type="Pfam" id="PF01979"/>
    </source>
</evidence>
<evidence type="ECO:0000256" key="1">
    <source>
        <dbReference type="ARBA" id="ARBA00001947"/>
    </source>
</evidence>
<comment type="caution">
    <text evidence="7">The sequence shown here is derived from an EMBL/GenBank/DDBJ whole genome shotgun (WGS) entry which is preliminary data.</text>
</comment>
<evidence type="ECO:0000259" key="6">
    <source>
        <dbReference type="Pfam" id="PF22429"/>
    </source>
</evidence>
<dbReference type="NCBIfam" id="NF006681">
    <property type="entry name" value="PRK09229.1-2"/>
    <property type="match status" value="1"/>
</dbReference>
<dbReference type="NCBIfam" id="TIGR02022">
    <property type="entry name" value="hutF"/>
    <property type="match status" value="1"/>
</dbReference>
<dbReference type="PANTHER" id="PTHR11271:SF48">
    <property type="entry name" value="AMIDOHYDROLASE-RELATED DOMAIN-CONTAINING PROTEIN"/>
    <property type="match status" value="1"/>
</dbReference>
<feature type="domain" description="Amidohydrolase-related" evidence="5">
    <location>
        <begin position="46"/>
        <end position="427"/>
    </location>
</feature>
<dbReference type="Gene3D" id="3.20.20.140">
    <property type="entry name" value="Metal-dependent hydrolases"/>
    <property type="match status" value="1"/>
</dbReference>
<evidence type="ECO:0000256" key="4">
    <source>
        <dbReference type="ARBA" id="ARBA00022833"/>
    </source>
</evidence>
<proteinExistence type="predicted"/>
<keyword evidence="4" id="KW-0862">Zinc</keyword>
<dbReference type="InterPro" id="IPR032466">
    <property type="entry name" value="Metal_Hydrolase"/>
</dbReference>
<sequence length="454" mass="49097">MSTFLIDHAFLPSGFARDVRVEVEGGLITSVEPDRPTGAAERLRGIAVPGMPNLHSHAFQRGMAGLAERRGPANDTFWTWREVMYRFLGRLSPEDVEAVAAHAYAEMLEGGYTLVGEFHYLHHDTEGRPYSDIAELAGRIAAAAAEAGIGLTLLPCFYAQGGFGGRPPVEGQRRFINDPGSFARLLDGARRHLERVPGARMGVAPHSLRAVTPEALETVVGLAPDGPVHIHAAEQWLEVEDCVAWSGRRPVEWLLENAELDQRWCLIHATHMTADETVRLAASGAVAGLCPLTEASLGDGTFEGPRFLLGGGAFGIGTDSNIQIDVAAELRQLEYSQRLHHRGRNVMTLEEGESTGRRLFTAALAGGARAMAQPMGAIEPGRRADFVVLDAEHPALAAAGPESWLDCWIFSAGRDLVKDVIAGGERVVTDRRHHRRDAIAARYRAALARLVGGV</sequence>
<dbReference type="SUPFAM" id="SSF51338">
    <property type="entry name" value="Composite domain of metallo-dependent hydrolases"/>
    <property type="match status" value="1"/>
</dbReference>
<dbReference type="CDD" id="cd01313">
    <property type="entry name" value="Met_dep_hydrolase_E"/>
    <property type="match status" value="1"/>
</dbReference>
<evidence type="ECO:0000313" key="8">
    <source>
        <dbReference type="Proteomes" id="UP000564885"/>
    </source>
</evidence>
<dbReference type="RefSeq" id="WP_171219036.1">
    <property type="nucleotide sequence ID" value="NZ_JABEPP010000004.1"/>
</dbReference>
<dbReference type="PANTHER" id="PTHR11271">
    <property type="entry name" value="GUANINE DEAMINASE"/>
    <property type="match status" value="1"/>
</dbReference>
<dbReference type="GO" id="GO:0005829">
    <property type="term" value="C:cytosol"/>
    <property type="evidence" value="ECO:0007669"/>
    <property type="project" value="TreeGrafter"/>
</dbReference>
<keyword evidence="8" id="KW-1185">Reference proteome</keyword>
<dbReference type="GO" id="GO:0046872">
    <property type="term" value="F:metal ion binding"/>
    <property type="evidence" value="ECO:0007669"/>
    <property type="project" value="UniProtKB-KW"/>
</dbReference>
<name>A0A849I2B8_9HYPH</name>
<comment type="cofactor">
    <cofactor evidence="1">
        <name>Zn(2+)</name>
        <dbReference type="ChEBI" id="CHEBI:29105"/>
    </cofactor>
</comment>
<dbReference type="EC" id="3.5.3.13" evidence="7"/>
<dbReference type="GO" id="GO:0019239">
    <property type="term" value="F:deaminase activity"/>
    <property type="evidence" value="ECO:0007669"/>
    <property type="project" value="TreeGrafter"/>
</dbReference>
<dbReference type="Pfam" id="PF01979">
    <property type="entry name" value="Amidohydro_1"/>
    <property type="match status" value="1"/>
</dbReference>
<dbReference type="InterPro" id="IPR051607">
    <property type="entry name" value="Metallo-dep_hydrolases"/>
</dbReference>
<dbReference type="InterPro" id="IPR006680">
    <property type="entry name" value="Amidohydro-rel"/>
</dbReference>
<dbReference type="Gene3D" id="2.30.40.10">
    <property type="entry name" value="Urease, subunit C, domain 1"/>
    <property type="match status" value="1"/>
</dbReference>
<dbReference type="AlphaFoldDB" id="A0A849I2B8"/>
<dbReference type="Proteomes" id="UP000564885">
    <property type="component" value="Unassembled WGS sequence"/>
</dbReference>
<dbReference type="InterPro" id="IPR010252">
    <property type="entry name" value="HutF"/>
</dbReference>
<reference evidence="7 8" key="1">
    <citation type="submission" date="2020-04" db="EMBL/GenBank/DDBJ databases">
        <title>Enterovirga sp. isolate from soil.</title>
        <authorList>
            <person name="Chea S."/>
            <person name="Kim D.-U."/>
        </authorList>
    </citation>
    <scope>NUCLEOTIDE SEQUENCE [LARGE SCALE GENOMIC DNA]</scope>
    <source>
        <strain evidence="7 8">DB1703</strain>
    </source>
</reference>
<dbReference type="Pfam" id="PF22429">
    <property type="entry name" value="HutF_N"/>
    <property type="match status" value="1"/>
</dbReference>
<dbReference type="InterPro" id="IPR011059">
    <property type="entry name" value="Metal-dep_hydrolase_composite"/>
</dbReference>
<dbReference type="InterPro" id="IPR055156">
    <property type="entry name" value="HutF-like_N"/>
</dbReference>
<dbReference type="NCBIfam" id="NF006684">
    <property type="entry name" value="PRK09229.1-5"/>
    <property type="match status" value="1"/>
</dbReference>
<dbReference type="SUPFAM" id="SSF51556">
    <property type="entry name" value="Metallo-dependent hydrolases"/>
    <property type="match status" value="1"/>
</dbReference>
<accession>A0A849I2B8</accession>
<dbReference type="EMBL" id="JABEPP010000004">
    <property type="protein sequence ID" value="NNM73522.1"/>
    <property type="molecule type" value="Genomic_DNA"/>
</dbReference>
<keyword evidence="2" id="KW-0479">Metal-binding</keyword>
<gene>
    <name evidence="7" type="ORF">HJG44_14130</name>
</gene>
<protein>
    <submittedName>
        <fullName evidence="7">Formimidoylglutamate deiminase</fullName>
        <ecNumber evidence="7">3.5.3.13</ecNumber>
    </submittedName>
</protein>
<evidence type="ECO:0000313" key="7">
    <source>
        <dbReference type="EMBL" id="NNM73522.1"/>
    </source>
</evidence>